<keyword evidence="2" id="KW-1133">Transmembrane helix</keyword>
<reference evidence="3 4" key="1">
    <citation type="submission" date="2024-09" db="EMBL/GenBank/DDBJ databases">
        <authorList>
            <person name="Salinas-Garcia M.A."/>
            <person name="Prieme A."/>
        </authorList>
    </citation>
    <scope>NUCLEOTIDE SEQUENCE [LARGE SCALE GENOMIC DNA]</scope>
    <source>
        <strain evidence="3 4">DSM 21081</strain>
    </source>
</reference>
<evidence type="ECO:0000256" key="2">
    <source>
        <dbReference type="SAM" id="Phobius"/>
    </source>
</evidence>
<dbReference type="Proteomes" id="UP001575652">
    <property type="component" value="Unassembled WGS sequence"/>
</dbReference>
<feature type="compositionally biased region" description="Basic and acidic residues" evidence="1">
    <location>
        <begin position="169"/>
        <end position="178"/>
    </location>
</feature>
<gene>
    <name evidence="3" type="ORF">ACETWP_05570</name>
</gene>
<accession>A0ABV4ULP2</accession>
<name>A0ABV4ULP2_9MICC</name>
<keyword evidence="4" id="KW-1185">Reference proteome</keyword>
<sequence length="1673" mass="169273">MALVLSATVSAGAAVGLGPQGTSDTVSAKQRPGAVSSSARDDAGVGRRHAAANDAQAYTVPVHEPEDDAGAPDRVGVEDDFDDDATDGGRERSGRGTQDGGPAVLDVVAEDGVETGGRGGAGDSDSGDDSDDVAGDDAGDVAGDDAGDVAGDDADDDAGNGDHGAGNTDRAEVGDRDGAAGGSGNGGLAHRELTIRTTAVPSFERGYDWTIAALVPADGDAAAHDRIESAAGNVAVDYRVRVDPGEPKDTDFRVGGTIAVGNPNSAAVAGVTLTSALPGVRCAVETADGDAVDGAVTIPRGGATFTYGCRMPAGTTADDGGTHTATVAWVRATSPRRAATASAAAAFAFAAATPDASHASATIVAERADLARRPAGNLVRAEDGPRVFDYSLVWPGIRGRCVDYGTTAVLTTSDGAASEASRTVTLCRGAALRVESNVVSSFDRSYLWDVDLTHTGSGTYEADPETGDVTVQYEVRARPRGTTGDEAADDAGWAMLGTITVANPNDWQGIEATVGDAADLGGGGACVVVGGTTGPGRSWRGDADPAAPGFQALIPARTAVDFDYVCPFDARPHSAGRNTATVTWDAAATHTREGSASLGVPVDLGALAEAGEPAGTAAPGASGEPPANRTVEVGDDAYDAESAWSATLASGAAAHTRTYSVTWTVAEPGTCQTFTSTATARGDAAGALAAASATIEACRRAPLEVVKDVRATLERTYLWSIEKTARPAHREIHHARAARFGYTVTATPNGHRDTGWTLDGTITLTNPNTFADGAVTATVGGAAAVGGGAECAIDGTDADPETAGFQAFVPAPTGGSTGVVVLGYRCAFAGTPAPTGTDTTTVDWGGGVADATVPVVFTPRTATDRRVVVYDDRGDPGRAPAPLGTADWNRAKTPTVFDAELTHEGAAGVCTDFTSTAWIDAAGTDPTARERATLCVEDDLRLTQTASAGFDRTYGWDLRASADATEVAAGPDGRHTVGYTVRAVPDGSRDSGWELGGTVSITNPNSYAGGSITATVRVLTGVGGGASCAVDGGPTATLAPGENRVLAYSCTFASRPDDRGGTTATATWDGGEAAADAPVRFVLDRESDRTVRVYGGLAGPGGDRTPSGVAAWKPAPLGAPGWNRAPLGVAEWNRAGKPTEFGSTVAFDGTAGTCADFTGTASIVRDGGMGPRALQSMRLCAEAPPEVTTTAVAGFDRAYHWRVAHAADRTRTETAEGTPASLRHTTTATPDGFTDSEWTLDGTIAVRNPNDYKPLEVAVADIPDVGGGSCRVADGESVLVPAGGERTLEYRCRFDGRPDDAGTATAVVSWFGAAGTSVAEASADVDFELRAETDRSVTVVADRAGAGPTVLGTAAWDASGNPVRFDYAADVDGAAGECAEHTSEARLEETGQAAVATATVCVEAPLRVEATAVGALERTYLWSIDTSAVRERVMQGTWSAPASYRVAVTPRGHADSGWSLAGTVAVTNPNTYKGMAATAGLDHTLGGGGACRFDGGSGDVVLAAGETAVLAYGCTFAQRPASTGRSLASVEWRGASGGAAAEEATDVVFAPAAEAHRTVTVEDDGARPGARPLVLGSAAWNAEGAPQIFAYDLELGVEAGTCEPRINTATIVETGDSASATVTFCGVAGRLQAVQPSTALPSTGADVGALVAASLAMLAAGTVALLAGTRRRR</sequence>
<protein>
    <recommendedName>
        <fullName evidence="5">LPXTG-motif cell wall anchor domain-containing protein</fullName>
    </recommendedName>
</protein>
<evidence type="ECO:0008006" key="5">
    <source>
        <dbReference type="Google" id="ProtNLM"/>
    </source>
</evidence>
<dbReference type="EMBL" id="JBHDLJ010000003">
    <property type="protein sequence ID" value="MFB0834054.1"/>
    <property type="molecule type" value="Genomic_DNA"/>
</dbReference>
<evidence type="ECO:0000313" key="3">
    <source>
        <dbReference type="EMBL" id="MFB0834054.1"/>
    </source>
</evidence>
<feature type="transmembrane region" description="Helical" evidence="2">
    <location>
        <begin position="1647"/>
        <end position="1667"/>
    </location>
</feature>
<keyword evidence="2" id="KW-0812">Transmembrane</keyword>
<feature type="compositionally biased region" description="Acidic residues" evidence="1">
    <location>
        <begin position="125"/>
        <end position="159"/>
    </location>
</feature>
<dbReference type="RefSeq" id="WP_373971220.1">
    <property type="nucleotide sequence ID" value="NZ_JBHDLJ010000003.1"/>
</dbReference>
<comment type="caution">
    <text evidence="3">The sequence shown here is derived from an EMBL/GenBank/DDBJ whole genome shotgun (WGS) entry which is preliminary data.</text>
</comment>
<feature type="region of interest" description="Disordered" evidence="1">
    <location>
        <begin position="10"/>
        <end position="188"/>
    </location>
</feature>
<keyword evidence="2" id="KW-0472">Membrane</keyword>
<evidence type="ECO:0000313" key="4">
    <source>
        <dbReference type="Proteomes" id="UP001575652"/>
    </source>
</evidence>
<feature type="region of interest" description="Disordered" evidence="1">
    <location>
        <begin position="1209"/>
        <end position="1233"/>
    </location>
</feature>
<proteinExistence type="predicted"/>
<organism evidence="3 4">
    <name type="scientific">Arthrobacter halodurans</name>
    <dbReference type="NCBI Taxonomy" id="516699"/>
    <lineage>
        <taxon>Bacteria</taxon>
        <taxon>Bacillati</taxon>
        <taxon>Actinomycetota</taxon>
        <taxon>Actinomycetes</taxon>
        <taxon>Micrococcales</taxon>
        <taxon>Micrococcaceae</taxon>
        <taxon>Arthrobacter</taxon>
    </lineage>
</organism>
<evidence type="ECO:0000256" key="1">
    <source>
        <dbReference type="SAM" id="MobiDB-lite"/>
    </source>
</evidence>